<evidence type="ECO:0000256" key="4">
    <source>
        <dbReference type="SAM" id="MobiDB-lite"/>
    </source>
</evidence>
<feature type="compositionally biased region" description="Basic and acidic residues" evidence="4">
    <location>
        <begin position="366"/>
        <end position="395"/>
    </location>
</feature>
<sequence length="602" mass="67531">MKNILPKPKAIQSKWEESDSDDQTTKISLKNKIPPYLKRKNYKPVAIEDYGDGGAFPELKFAQYPLDMGRKTAKSNAIPLQTDENGEVRYDLLLNQKQNKDKVIHSSLHDFKEKDLSDEIYERPDDDLINETSEKTRLALEKIVDGNHFLVNYLAKIKANNPKQQNKGQVAGPTYVRYTPQIQNTSSQANSRIIKMVSAPVDPMEPARFGHKKIPRQAPSPPPPVLHSPPRKVTAEEQKNWVIPPCISNWKNAKGYTIPLDKRLAADGRGVQEITINDNFAKLSEALFVADRHAREEVKIRAEMQAKLFAKEKKDKEEKLRVLAQRAREERSGISSTVKEKEEKSDEESGDSSDSDESSDEEVLDENQKKLLKERDELRREKEKQRQREIRLSHMGSETKAKVLGRSGDRDISEKIALGVAQPTMSKEGMYDQRLFNQSSGIGSGFGDDDSYNVYDKPLFSGATAASIYRPKTTAHEGYGQTGIREGDFDKLLGESNKPHKGFSGTDGEAVARDGPVQFEKEVEVDPFGLDQFMTSARGGKAENRERGSMHASCIAGQQEKKKITIVEVVKVGKWNSNPAVVARKVEETKSMQTCLLIVSSG</sequence>
<proteinExistence type="inferred from homology"/>
<keyword evidence="3" id="KW-0539">Nucleus</keyword>
<dbReference type="PANTHER" id="PTHR12096">
    <property type="entry name" value="NUCLEAR PROTEIN SKIP-RELATED"/>
    <property type="match status" value="1"/>
</dbReference>
<dbReference type="Proteomes" id="UP001211065">
    <property type="component" value="Unassembled WGS sequence"/>
</dbReference>
<comment type="similarity">
    <text evidence="1 3">Belongs to the SNW family.</text>
</comment>
<evidence type="ECO:0000313" key="6">
    <source>
        <dbReference type="EMBL" id="KAJ3224739.1"/>
    </source>
</evidence>
<comment type="function">
    <text evidence="3">Involved in pre-mRNA splicing.</text>
</comment>
<comment type="caution">
    <text evidence="6">The sequence shown here is derived from an EMBL/GenBank/DDBJ whole genome shotgun (WGS) entry which is preliminary data.</text>
</comment>
<dbReference type="EMBL" id="JADGJW010000083">
    <property type="protein sequence ID" value="KAJ3224739.1"/>
    <property type="molecule type" value="Genomic_DNA"/>
</dbReference>
<organism evidence="6 7">
    <name type="scientific">Clydaea vesicula</name>
    <dbReference type="NCBI Taxonomy" id="447962"/>
    <lineage>
        <taxon>Eukaryota</taxon>
        <taxon>Fungi</taxon>
        <taxon>Fungi incertae sedis</taxon>
        <taxon>Chytridiomycota</taxon>
        <taxon>Chytridiomycota incertae sedis</taxon>
        <taxon>Chytridiomycetes</taxon>
        <taxon>Lobulomycetales</taxon>
        <taxon>Lobulomycetaceae</taxon>
        <taxon>Clydaea</taxon>
    </lineage>
</organism>
<dbReference type="AlphaFoldDB" id="A0AAD5XXX3"/>
<feature type="region of interest" description="Disordered" evidence="4">
    <location>
        <begin position="324"/>
        <end position="395"/>
    </location>
</feature>
<keyword evidence="3" id="KW-0508">mRNA splicing</keyword>
<keyword evidence="7" id="KW-1185">Reference proteome</keyword>
<feature type="compositionally biased region" description="Basic and acidic residues" evidence="4">
    <location>
        <begin position="324"/>
        <end position="344"/>
    </location>
</feature>
<comment type="subunit">
    <text evidence="3">Associated with the spliceosome.</text>
</comment>
<dbReference type="Pfam" id="PF02731">
    <property type="entry name" value="SKIP_SNW"/>
    <property type="match status" value="1"/>
</dbReference>
<keyword evidence="3" id="KW-0747">Spliceosome</keyword>
<gene>
    <name evidence="6" type="primary">PRP45</name>
    <name evidence="6" type="ORF">HK099_007988</name>
</gene>
<protein>
    <recommendedName>
        <fullName evidence="2 3">Pre-mRNA-processing protein 45</fullName>
    </recommendedName>
</protein>
<reference evidence="6" key="1">
    <citation type="submission" date="2020-05" db="EMBL/GenBank/DDBJ databases">
        <title>Phylogenomic resolution of chytrid fungi.</title>
        <authorList>
            <person name="Stajich J.E."/>
            <person name="Amses K."/>
            <person name="Simmons R."/>
            <person name="Seto K."/>
            <person name="Myers J."/>
            <person name="Bonds A."/>
            <person name="Quandt C.A."/>
            <person name="Barry K."/>
            <person name="Liu P."/>
            <person name="Grigoriev I."/>
            <person name="Longcore J.E."/>
            <person name="James T.Y."/>
        </authorList>
    </citation>
    <scope>NUCLEOTIDE SEQUENCE</scope>
    <source>
        <strain evidence="6">JEL0476</strain>
    </source>
</reference>
<feature type="domain" description="SKI-interacting protein SKIP SNW" evidence="5">
    <location>
        <begin position="174"/>
        <end position="331"/>
    </location>
</feature>
<dbReference type="InterPro" id="IPR004015">
    <property type="entry name" value="SKI-int_prot_SKIP_SNW-dom"/>
</dbReference>
<keyword evidence="3" id="KW-0507">mRNA processing</keyword>
<dbReference type="GO" id="GO:0000398">
    <property type="term" value="P:mRNA splicing, via spliceosome"/>
    <property type="evidence" value="ECO:0007669"/>
    <property type="project" value="InterPro"/>
</dbReference>
<accession>A0AAD5XXX3</accession>
<evidence type="ECO:0000259" key="5">
    <source>
        <dbReference type="Pfam" id="PF02731"/>
    </source>
</evidence>
<evidence type="ECO:0000256" key="1">
    <source>
        <dbReference type="ARBA" id="ARBA00010197"/>
    </source>
</evidence>
<feature type="compositionally biased region" description="Acidic residues" evidence="4">
    <location>
        <begin position="345"/>
        <end position="365"/>
    </location>
</feature>
<evidence type="ECO:0000256" key="2">
    <source>
        <dbReference type="ARBA" id="ARBA00022160"/>
    </source>
</evidence>
<comment type="subcellular location">
    <subcellularLocation>
        <location evidence="3">Nucleus</location>
    </subcellularLocation>
</comment>
<evidence type="ECO:0000313" key="7">
    <source>
        <dbReference type="Proteomes" id="UP001211065"/>
    </source>
</evidence>
<name>A0AAD5XXX3_9FUNG</name>
<feature type="region of interest" description="Disordered" evidence="4">
    <location>
        <begin position="1"/>
        <end position="24"/>
    </location>
</feature>
<dbReference type="GO" id="GO:0005681">
    <property type="term" value="C:spliceosomal complex"/>
    <property type="evidence" value="ECO:0007669"/>
    <property type="project" value="UniProtKB-UniRule"/>
</dbReference>
<dbReference type="InterPro" id="IPR017862">
    <property type="entry name" value="SKI-int_prot_SKIP"/>
</dbReference>
<evidence type="ECO:0000256" key="3">
    <source>
        <dbReference type="RuleBase" id="RU367140"/>
    </source>
</evidence>